<dbReference type="InterPro" id="IPR032710">
    <property type="entry name" value="NTF2-like_dom_sf"/>
</dbReference>
<organism evidence="2 3">
    <name type="scientific">Actinomadura rugatobispora</name>
    <dbReference type="NCBI Taxonomy" id="1994"/>
    <lineage>
        <taxon>Bacteria</taxon>
        <taxon>Bacillati</taxon>
        <taxon>Actinomycetota</taxon>
        <taxon>Actinomycetes</taxon>
        <taxon>Streptosporangiales</taxon>
        <taxon>Thermomonosporaceae</taxon>
        <taxon>Actinomadura</taxon>
    </lineage>
</organism>
<dbReference type="InterPro" id="IPR037401">
    <property type="entry name" value="SnoaL-like"/>
</dbReference>
<protein>
    <submittedName>
        <fullName evidence="2">Nuclear transport factor 2 family protein</fullName>
    </submittedName>
</protein>
<comment type="caution">
    <text evidence="2">The sequence shown here is derived from an EMBL/GenBank/DDBJ whole genome shotgun (WGS) entry which is preliminary data.</text>
</comment>
<proteinExistence type="predicted"/>
<dbReference type="Pfam" id="PF12680">
    <property type="entry name" value="SnoaL_2"/>
    <property type="match status" value="1"/>
</dbReference>
<sequence length="138" mass="14697">MSAPPGSFRAAVESKDLAAITRTLAPDIEFHSPVMVKPYRGADSVTGLLSVLLEVFEDFSYTHDLAGRDPAGNGGAPPVQALVFTAKVMGTRVQGLDLITFDGKGLVRDLTVMVRPLPAAMTLARAVGRRMQEIEESA</sequence>
<dbReference type="Gene3D" id="3.10.450.50">
    <property type="match status" value="1"/>
</dbReference>
<keyword evidence="3" id="KW-1185">Reference proteome</keyword>
<feature type="domain" description="SnoaL-like" evidence="1">
    <location>
        <begin position="8"/>
        <end position="64"/>
    </location>
</feature>
<evidence type="ECO:0000259" key="1">
    <source>
        <dbReference type="Pfam" id="PF12680"/>
    </source>
</evidence>
<dbReference type="EMBL" id="JBHSON010000055">
    <property type="protein sequence ID" value="MFC5750560.1"/>
    <property type="molecule type" value="Genomic_DNA"/>
</dbReference>
<dbReference type="RefSeq" id="WP_378286311.1">
    <property type="nucleotide sequence ID" value="NZ_JBHSON010000055.1"/>
</dbReference>
<name>A0ABW1ABC3_9ACTN</name>
<accession>A0ABW1ABC3</accession>
<gene>
    <name evidence="2" type="ORF">ACFPZN_33465</name>
</gene>
<dbReference type="Proteomes" id="UP001596074">
    <property type="component" value="Unassembled WGS sequence"/>
</dbReference>
<dbReference type="SUPFAM" id="SSF54427">
    <property type="entry name" value="NTF2-like"/>
    <property type="match status" value="1"/>
</dbReference>
<evidence type="ECO:0000313" key="2">
    <source>
        <dbReference type="EMBL" id="MFC5750560.1"/>
    </source>
</evidence>
<reference evidence="3" key="1">
    <citation type="journal article" date="2019" name="Int. J. Syst. Evol. Microbiol.">
        <title>The Global Catalogue of Microorganisms (GCM) 10K type strain sequencing project: providing services to taxonomists for standard genome sequencing and annotation.</title>
        <authorList>
            <consortium name="The Broad Institute Genomics Platform"/>
            <consortium name="The Broad Institute Genome Sequencing Center for Infectious Disease"/>
            <person name="Wu L."/>
            <person name="Ma J."/>
        </authorList>
    </citation>
    <scope>NUCLEOTIDE SEQUENCE [LARGE SCALE GENOMIC DNA]</scope>
    <source>
        <strain evidence="3">KCTC 42087</strain>
    </source>
</reference>
<evidence type="ECO:0000313" key="3">
    <source>
        <dbReference type="Proteomes" id="UP001596074"/>
    </source>
</evidence>